<dbReference type="GO" id="GO:0004674">
    <property type="term" value="F:protein serine/threonine kinase activity"/>
    <property type="evidence" value="ECO:0007669"/>
    <property type="project" value="UniProtKB-KW"/>
</dbReference>
<dbReference type="SMART" id="SM00220">
    <property type="entry name" value="S_TKc"/>
    <property type="match status" value="1"/>
</dbReference>
<dbReference type="EMBL" id="KB446537">
    <property type="protein sequence ID" value="EME46512.1"/>
    <property type="molecule type" value="Genomic_DNA"/>
</dbReference>
<dbReference type="HOGENOM" id="CLU_633164_0_0_1"/>
<dbReference type="EC" id="2.7.11.1" evidence="1"/>
<keyword evidence="12" id="KW-1185">Reference proteome</keyword>
<evidence type="ECO:0000256" key="4">
    <source>
        <dbReference type="ARBA" id="ARBA00022741"/>
    </source>
</evidence>
<comment type="catalytic activity">
    <reaction evidence="7">
        <text>L-threonyl-[protein] + ATP = O-phospho-L-threonyl-[protein] + ADP + H(+)</text>
        <dbReference type="Rhea" id="RHEA:46608"/>
        <dbReference type="Rhea" id="RHEA-COMP:11060"/>
        <dbReference type="Rhea" id="RHEA-COMP:11605"/>
        <dbReference type="ChEBI" id="CHEBI:15378"/>
        <dbReference type="ChEBI" id="CHEBI:30013"/>
        <dbReference type="ChEBI" id="CHEBI:30616"/>
        <dbReference type="ChEBI" id="CHEBI:61977"/>
        <dbReference type="ChEBI" id="CHEBI:456216"/>
        <dbReference type="EC" id="2.7.11.1"/>
    </reaction>
</comment>
<organism evidence="11 12">
    <name type="scientific">Dothistroma septosporum (strain NZE10 / CBS 128990)</name>
    <name type="common">Red band needle blight fungus</name>
    <name type="synonym">Mycosphaerella pini</name>
    <dbReference type="NCBI Taxonomy" id="675120"/>
    <lineage>
        <taxon>Eukaryota</taxon>
        <taxon>Fungi</taxon>
        <taxon>Dikarya</taxon>
        <taxon>Ascomycota</taxon>
        <taxon>Pezizomycotina</taxon>
        <taxon>Dothideomycetes</taxon>
        <taxon>Dothideomycetidae</taxon>
        <taxon>Mycosphaerellales</taxon>
        <taxon>Mycosphaerellaceae</taxon>
        <taxon>Dothistroma</taxon>
    </lineage>
</organism>
<dbReference type="InterPro" id="IPR050660">
    <property type="entry name" value="NEK_Ser/Thr_kinase"/>
</dbReference>
<evidence type="ECO:0000256" key="6">
    <source>
        <dbReference type="ARBA" id="ARBA00022840"/>
    </source>
</evidence>
<sequence>MLFGDFRDLQNPPHGNGMHMVGGFPQRALGQPQHHLLEDMPRRQDPNFFTRRGRLVSMRGSIPRQQQPFAGQPWMKDVVGPIRNFDPSKAVRPSGRDVEPRRFAHPPGRDFNPGPAGRSPAPPARQETPRVRFAPEPPVLGERHGRHKAVQRYEKIKALKPGGMSVAINLLRGRSDGKLYIEKRISIEGMNLKRANAELKTLKTVRGHSNLNQLIESKILDGRFCSTVLEHCDRGSLQDRMEAATKEKVMFCEANIWNILLGVSKALAFLHNGAKAGTYDPVPDWKAIAHLDIKPGNILISTSGGENGQRRIILADFGCAVSIEDLQAGRETGRRQPCGTPQWYPSEGLQGNGYGSKTDLYMPGATIHTVSQLRPIPSTTLPNYGSPCGNRYSADLNRVVKLLTQVDWRARPAARKVAPAALGGLRRSLQQRH</sequence>
<dbReference type="eggNOG" id="KOG0591">
    <property type="taxonomic scope" value="Eukaryota"/>
</dbReference>
<dbReference type="PANTHER" id="PTHR43671">
    <property type="entry name" value="SERINE/THREONINE-PROTEIN KINASE NEK"/>
    <property type="match status" value="1"/>
</dbReference>
<dbReference type="InterPro" id="IPR000719">
    <property type="entry name" value="Prot_kinase_dom"/>
</dbReference>
<evidence type="ECO:0000256" key="2">
    <source>
        <dbReference type="ARBA" id="ARBA00022527"/>
    </source>
</evidence>
<keyword evidence="4" id="KW-0547">Nucleotide-binding</keyword>
<feature type="region of interest" description="Disordered" evidence="9">
    <location>
        <begin position="85"/>
        <end position="147"/>
    </location>
</feature>
<evidence type="ECO:0000313" key="12">
    <source>
        <dbReference type="Proteomes" id="UP000016933"/>
    </source>
</evidence>
<dbReference type="PANTHER" id="PTHR43671:SF98">
    <property type="entry name" value="SERINE_THREONINE-PROTEIN KINASE NEK11"/>
    <property type="match status" value="1"/>
</dbReference>
<dbReference type="AlphaFoldDB" id="N1PT07"/>
<gene>
    <name evidence="11" type="ORF">DOTSEDRAFT_70499</name>
</gene>
<reference evidence="11 12" key="2">
    <citation type="journal article" date="2012" name="PLoS Pathog.">
        <title>Diverse lifestyles and strategies of plant pathogenesis encoded in the genomes of eighteen Dothideomycetes fungi.</title>
        <authorList>
            <person name="Ohm R.A."/>
            <person name="Feau N."/>
            <person name="Henrissat B."/>
            <person name="Schoch C.L."/>
            <person name="Horwitz B.A."/>
            <person name="Barry K.W."/>
            <person name="Condon B.J."/>
            <person name="Copeland A.C."/>
            <person name="Dhillon B."/>
            <person name="Glaser F."/>
            <person name="Hesse C.N."/>
            <person name="Kosti I."/>
            <person name="LaButti K."/>
            <person name="Lindquist E.A."/>
            <person name="Lucas S."/>
            <person name="Salamov A.A."/>
            <person name="Bradshaw R.E."/>
            <person name="Ciuffetti L."/>
            <person name="Hamelin R.C."/>
            <person name="Kema G.H.J."/>
            <person name="Lawrence C."/>
            <person name="Scott J.A."/>
            <person name="Spatafora J.W."/>
            <person name="Turgeon B.G."/>
            <person name="de Wit P.J.G.M."/>
            <person name="Zhong S."/>
            <person name="Goodwin S.B."/>
            <person name="Grigoriev I.V."/>
        </authorList>
    </citation>
    <scope>NUCLEOTIDE SEQUENCE [LARGE SCALE GENOMIC DNA]</scope>
    <source>
        <strain evidence="12">NZE10 / CBS 128990</strain>
    </source>
</reference>
<keyword evidence="5" id="KW-0418">Kinase</keyword>
<reference evidence="12" key="1">
    <citation type="journal article" date="2012" name="PLoS Genet.">
        <title>The genomes of the fungal plant pathogens Cladosporium fulvum and Dothistroma septosporum reveal adaptation to different hosts and lifestyles but also signatures of common ancestry.</title>
        <authorList>
            <person name="de Wit P.J.G.M."/>
            <person name="van der Burgt A."/>
            <person name="Oekmen B."/>
            <person name="Stergiopoulos I."/>
            <person name="Abd-Elsalam K.A."/>
            <person name="Aerts A.L."/>
            <person name="Bahkali A.H."/>
            <person name="Beenen H.G."/>
            <person name="Chettri P."/>
            <person name="Cox M.P."/>
            <person name="Datema E."/>
            <person name="de Vries R.P."/>
            <person name="Dhillon B."/>
            <person name="Ganley A.R."/>
            <person name="Griffiths S.A."/>
            <person name="Guo Y."/>
            <person name="Hamelin R.C."/>
            <person name="Henrissat B."/>
            <person name="Kabir M.S."/>
            <person name="Jashni M.K."/>
            <person name="Kema G."/>
            <person name="Klaubauf S."/>
            <person name="Lapidus A."/>
            <person name="Levasseur A."/>
            <person name="Lindquist E."/>
            <person name="Mehrabi R."/>
            <person name="Ohm R.A."/>
            <person name="Owen T.J."/>
            <person name="Salamov A."/>
            <person name="Schwelm A."/>
            <person name="Schijlen E."/>
            <person name="Sun H."/>
            <person name="van den Burg H.A."/>
            <person name="van Ham R.C.H.J."/>
            <person name="Zhang S."/>
            <person name="Goodwin S.B."/>
            <person name="Grigoriev I.V."/>
            <person name="Collemare J."/>
            <person name="Bradshaw R.E."/>
        </authorList>
    </citation>
    <scope>NUCLEOTIDE SEQUENCE [LARGE SCALE GENOMIC DNA]</scope>
    <source>
        <strain evidence="12">NZE10 / CBS 128990</strain>
    </source>
</reference>
<dbReference type="PROSITE" id="PS00108">
    <property type="entry name" value="PROTEIN_KINASE_ST"/>
    <property type="match status" value="1"/>
</dbReference>
<dbReference type="Pfam" id="PF00069">
    <property type="entry name" value="Pkinase"/>
    <property type="match status" value="1"/>
</dbReference>
<evidence type="ECO:0000256" key="7">
    <source>
        <dbReference type="ARBA" id="ARBA00047899"/>
    </source>
</evidence>
<evidence type="ECO:0000259" key="10">
    <source>
        <dbReference type="PROSITE" id="PS50011"/>
    </source>
</evidence>
<feature type="domain" description="Protein kinase" evidence="10">
    <location>
        <begin position="153"/>
        <end position="433"/>
    </location>
</feature>
<evidence type="ECO:0000256" key="1">
    <source>
        <dbReference type="ARBA" id="ARBA00012513"/>
    </source>
</evidence>
<dbReference type="InterPro" id="IPR008271">
    <property type="entry name" value="Ser/Thr_kinase_AS"/>
</dbReference>
<dbReference type="STRING" id="675120.N1PT07"/>
<protein>
    <recommendedName>
        <fullName evidence="1">non-specific serine/threonine protein kinase</fullName>
        <ecNumber evidence="1">2.7.11.1</ecNumber>
    </recommendedName>
</protein>
<dbReference type="PROSITE" id="PS50011">
    <property type="entry name" value="PROTEIN_KINASE_DOM"/>
    <property type="match status" value="1"/>
</dbReference>
<proteinExistence type="predicted"/>
<evidence type="ECO:0000256" key="5">
    <source>
        <dbReference type="ARBA" id="ARBA00022777"/>
    </source>
</evidence>
<evidence type="ECO:0000313" key="11">
    <source>
        <dbReference type="EMBL" id="EME46512.1"/>
    </source>
</evidence>
<dbReference type="GO" id="GO:0005524">
    <property type="term" value="F:ATP binding"/>
    <property type="evidence" value="ECO:0007669"/>
    <property type="project" value="UniProtKB-KW"/>
</dbReference>
<evidence type="ECO:0000256" key="9">
    <source>
        <dbReference type="SAM" id="MobiDB-lite"/>
    </source>
</evidence>
<dbReference type="GO" id="GO:0005634">
    <property type="term" value="C:nucleus"/>
    <property type="evidence" value="ECO:0007669"/>
    <property type="project" value="TreeGrafter"/>
</dbReference>
<dbReference type="SUPFAM" id="SSF56112">
    <property type="entry name" value="Protein kinase-like (PK-like)"/>
    <property type="match status" value="1"/>
</dbReference>
<evidence type="ECO:0000256" key="3">
    <source>
        <dbReference type="ARBA" id="ARBA00022679"/>
    </source>
</evidence>
<dbReference type="OMA" id="PNYGSPC"/>
<keyword evidence="6" id="KW-0067">ATP-binding</keyword>
<keyword evidence="2" id="KW-0723">Serine/threonine-protein kinase</keyword>
<accession>N1PT07</accession>
<comment type="catalytic activity">
    <reaction evidence="8">
        <text>L-seryl-[protein] + ATP = O-phospho-L-seryl-[protein] + ADP + H(+)</text>
        <dbReference type="Rhea" id="RHEA:17989"/>
        <dbReference type="Rhea" id="RHEA-COMP:9863"/>
        <dbReference type="Rhea" id="RHEA-COMP:11604"/>
        <dbReference type="ChEBI" id="CHEBI:15378"/>
        <dbReference type="ChEBI" id="CHEBI:29999"/>
        <dbReference type="ChEBI" id="CHEBI:30616"/>
        <dbReference type="ChEBI" id="CHEBI:83421"/>
        <dbReference type="ChEBI" id="CHEBI:456216"/>
        <dbReference type="EC" id="2.7.11.1"/>
    </reaction>
</comment>
<dbReference type="Proteomes" id="UP000016933">
    <property type="component" value="Unassembled WGS sequence"/>
</dbReference>
<name>N1PT07_DOTSN</name>
<keyword evidence="3" id="KW-0808">Transferase</keyword>
<dbReference type="InterPro" id="IPR011009">
    <property type="entry name" value="Kinase-like_dom_sf"/>
</dbReference>
<dbReference type="OrthoDB" id="310217at2759"/>
<dbReference type="Gene3D" id="1.10.510.10">
    <property type="entry name" value="Transferase(Phosphotransferase) domain 1"/>
    <property type="match status" value="1"/>
</dbReference>
<evidence type="ECO:0000256" key="8">
    <source>
        <dbReference type="ARBA" id="ARBA00048679"/>
    </source>
</evidence>